<evidence type="ECO:0000256" key="1">
    <source>
        <dbReference type="ARBA" id="ARBA00023015"/>
    </source>
</evidence>
<dbReference type="EMBL" id="VLLC01000014">
    <property type="protein sequence ID" value="TWI71201.1"/>
    <property type="molecule type" value="Genomic_DNA"/>
</dbReference>
<keyword evidence="2 4" id="KW-0238">DNA-binding</keyword>
<dbReference type="InterPro" id="IPR050109">
    <property type="entry name" value="HTH-type_TetR-like_transc_reg"/>
</dbReference>
<dbReference type="OrthoDB" id="9812484at2"/>
<keyword evidence="7" id="KW-1185">Reference proteome</keyword>
<gene>
    <name evidence="6" type="ORF">LZ24_01999</name>
</gene>
<dbReference type="Gene3D" id="1.10.357.10">
    <property type="entry name" value="Tetracycline Repressor, domain 2"/>
    <property type="match status" value="1"/>
</dbReference>
<reference evidence="6 7" key="1">
    <citation type="submission" date="2019-07" db="EMBL/GenBank/DDBJ databases">
        <title>Genome sequencing of 100 strains of the haloalkaliphilic chemolithoautotrophic sulfur-oxidizing bacterium Thioalkalivibrio.</title>
        <authorList>
            <person name="Muyzer G."/>
        </authorList>
    </citation>
    <scope>NUCLEOTIDE SEQUENCE [LARGE SCALE GENOMIC DNA]</scope>
    <source>
        <strain evidence="6 7">ASO4-4</strain>
    </source>
</reference>
<dbReference type="Pfam" id="PF21256">
    <property type="entry name" value="TetR_C_5-like"/>
    <property type="match status" value="1"/>
</dbReference>
<proteinExistence type="predicted"/>
<dbReference type="InterPro" id="IPR001647">
    <property type="entry name" value="HTH_TetR"/>
</dbReference>
<dbReference type="Proteomes" id="UP000318307">
    <property type="component" value="Unassembled WGS sequence"/>
</dbReference>
<evidence type="ECO:0000256" key="2">
    <source>
        <dbReference type="ARBA" id="ARBA00023125"/>
    </source>
</evidence>
<evidence type="ECO:0000256" key="4">
    <source>
        <dbReference type="PROSITE-ProRule" id="PRU00335"/>
    </source>
</evidence>
<feature type="domain" description="HTH tetR-type" evidence="5">
    <location>
        <begin position="12"/>
        <end position="72"/>
    </location>
</feature>
<dbReference type="SUPFAM" id="SSF48498">
    <property type="entry name" value="Tetracyclin repressor-like, C-terminal domain"/>
    <property type="match status" value="1"/>
</dbReference>
<dbReference type="PANTHER" id="PTHR30055:SF234">
    <property type="entry name" value="HTH-TYPE TRANSCRIPTIONAL REGULATOR BETI"/>
    <property type="match status" value="1"/>
</dbReference>
<accession>A0A562RQ12</accession>
<protein>
    <submittedName>
        <fullName evidence="6">TetR family transcriptional regulator</fullName>
    </submittedName>
</protein>
<organism evidence="6 7">
    <name type="scientific">Desulfobotulus alkaliphilus</name>
    <dbReference type="NCBI Taxonomy" id="622671"/>
    <lineage>
        <taxon>Bacteria</taxon>
        <taxon>Pseudomonadati</taxon>
        <taxon>Thermodesulfobacteriota</taxon>
        <taxon>Desulfobacteria</taxon>
        <taxon>Desulfobacterales</taxon>
        <taxon>Desulfobacteraceae</taxon>
        <taxon>Desulfobotulus</taxon>
    </lineage>
</organism>
<dbReference type="InterPro" id="IPR049488">
    <property type="entry name" value="TM_1030-like_C"/>
</dbReference>
<evidence type="ECO:0000256" key="3">
    <source>
        <dbReference type="ARBA" id="ARBA00023163"/>
    </source>
</evidence>
<dbReference type="PROSITE" id="PS50977">
    <property type="entry name" value="HTH_TETR_2"/>
    <property type="match status" value="1"/>
</dbReference>
<dbReference type="InterPro" id="IPR036271">
    <property type="entry name" value="Tet_transcr_reg_TetR-rel_C_sf"/>
</dbReference>
<evidence type="ECO:0000313" key="7">
    <source>
        <dbReference type="Proteomes" id="UP000318307"/>
    </source>
</evidence>
<feature type="DNA-binding region" description="H-T-H motif" evidence="4">
    <location>
        <begin position="35"/>
        <end position="54"/>
    </location>
</feature>
<dbReference type="RefSeq" id="WP_144685017.1">
    <property type="nucleotide sequence ID" value="NZ_VLLC01000014.1"/>
</dbReference>
<dbReference type="SUPFAM" id="SSF46689">
    <property type="entry name" value="Homeodomain-like"/>
    <property type="match status" value="1"/>
</dbReference>
<name>A0A562RQ12_9BACT</name>
<dbReference type="InterPro" id="IPR009057">
    <property type="entry name" value="Homeodomain-like_sf"/>
</dbReference>
<dbReference type="GO" id="GO:0003700">
    <property type="term" value="F:DNA-binding transcription factor activity"/>
    <property type="evidence" value="ECO:0007669"/>
    <property type="project" value="TreeGrafter"/>
</dbReference>
<dbReference type="Pfam" id="PF00440">
    <property type="entry name" value="TetR_N"/>
    <property type="match status" value="1"/>
</dbReference>
<dbReference type="AlphaFoldDB" id="A0A562RQ12"/>
<sequence>MIPNTTFERLPEEKKERIMQAALMEFAEKGYAAASINRMVEKAGIAKGSVFQYFGDKEGLFAAVFAHSLEKVKDELRKVRDNPARTDIFTRLAQILHTGLDFTRTHPLIYRLYTHLLSTPDMPLRNFLLTRIRKEGKDFLAELLEKAADRGEIRRDLPMQEALFLLEALMDRFLLASVLPYLGEGFSDKKTMENHIPGFMDILEKGMGNKRP</sequence>
<keyword evidence="3" id="KW-0804">Transcription</keyword>
<comment type="caution">
    <text evidence="6">The sequence shown here is derived from an EMBL/GenBank/DDBJ whole genome shotgun (WGS) entry which is preliminary data.</text>
</comment>
<evidence type="ECO:0000313" key="6">
    <source>
        <dbReference type="EMBL" id="TWI71201.1"/>
    </source>
</evidence>
<dbReference type="InterPro" id="IPR023772">
    <property type="entry name" value="DNA-bd_HTH_TetR-type_CS"/>
</dbReference>
<evidence type="ECO:0000259" key="5">
    <source>
        <dbReference type="PROSITE" id="PS50977"/>
    </source>
</evidence>
<dbReference type="GO" id="GO:0000976">
    <property type="term" value="F:transcription cis-regulatory region binding"/>
    <property type="evidence" value="ECO:0007669"/>
    <property type="project" value="TreeGrafter"/>
</dbReference>
<keyword evidence="1" id="KW-0805">Transcription regulation</keyword>
<dbReference type="PANTHER" id="PTHR30055">
    <property type="entry name" value="HTH-TYPE TRANSCRIPTIONAL REGULATOR RUTR"/>
    <property type="match status" value="1"/>
</dbReference>
<dbReference type="PRINTS" id="PR00455">
    <property type="entry name" value="HTHTETR"/>
</dbReference>
<dbReference type="PROSITE" id="PS01081">
    <property type="entry name" value="HTH_TETR_1"/>
    <property type="match status" value="1"/>
</dbReference>